<dbReference type="Gene3D" id="3.20.20.150">
    <property type="entry name" value="Divalent-metal-dependent TIM barrel enzymes"/>
    <property type="match status" value="1"/>
</dbReference>
<comment type="caution">
    <text evidence="2">The sequence shown here is derived from an EMBL/GenBank/DDBJ whole genome shotgun (WGS) entry which is preliminary data.</text>
</comment>
<dbReference type="Proteomes" id="UP001500542">
    <property type="component" value="Unassembled WGS sequence"/>
</dbReference>
<dbReference type="PANTHER" id="PTHR12110">
    <property type="entry name" value="HYDROXYPYRUVATE ISOMERASE"/>
    <property type="match status" value="1"/>
</dbReference>
<gene>
    <name evidence="2" type="ORF">GCM10009554_65590</name>
</gene>
<dbReference type="SUPFAM" id="SSF51658">
    <property type="entry name" value="Xylose isomerase-like"/>
    <property type="match status" value="1"/>
</dbReference>
<dbReference type="InterPro" id="IPR013022">
    <property type="entry name" value="Xyl_isomerase-like_TIM-brl"/>
</dbReference>
<keyword evidence="3" id="KW-1185">Reference proteome</keyword>
<protein>
    <recommendedName>
        <fullName evidence="1">Xylose isomerase-like TIM barrel domain-containing protein</fullName>
    </recommendedName>
</protein>
<evidence type="ECO:0000313" key="2">
    <source>
        <dbReference type="EMBL" id="GAA0956298.1"/>
    </source>
</evidence>
<dbReference type="InterPro" id="IPR050312">
    <property type="entry name" value="IolE/XylAMocC-like"/>
</dbReference>
<evidence type="ECO:0000313" key="3">
    <source>
        <dbReference type="Proteomes" id="UP001500542"/>
    </source>
</evidence>
<dbReference type="InterPro" id="IPR036237">
    <property type="entry name" value="Xyl_isomerase-like_sf"/>
</dbReference>
<sequence length="287" mass="31694">MKFAVFTDSTPEWAPEEAAKILAEQGWHGIEWRITDPVESSRPTFWAGNRATWPLTGLESHLDDIRSVTQSAGLAMPALGGYVTPRQREDAERMLAAAAALDAGQVRFLGVNTEKGQSYREAFAAYRADWEWLEGRARHHGVRALLELHHESLTASASAARRLVEGLDPRYVGVLHDIGNTVIEGWEEPAHAFDLLGEYLAHVHVKNVAFHLSGVQNDGTLRWEPKWVPLREGRADLPEFFKALAGAGYDGWVTVEDFSVALPLAERTAANLEYLTGLARAAGYDLG</sequence>
<dbReference type="EMBL" id="BAAAHK010000017">
    <property type="protein sequence ID" value="GAA0956298.1"/>
    <property type="molecule type" value="Genomic_DNA"/>
</dbReference>
<dbReference type="Pfam" id="PF01261">
    <property type="entry name" value="AP_endonuc_2"/>
    <property type="match status" value="1"/>
</dbReference>
<proteinExistence type="predicted"/>
<accession>A0ABN1RFK3</accession>
<evidence type="ECO:0000259" key="1">
    <source>
        <dbReference type="Pfam" id="PF01261"/>
    </source>
</evidence>
<dbReference type="PANTHER" id="PTHR12110:SF41">
    <property type="entry name" value="INOSOSE DEHYDRATASE"/>
    <property type="match status" value="1"/>
</dbReference>
<organism evidence="2 3">
    <name type="scientific">Kribbella koreensis</name>
    <dbReference type="NCBI Taxonomy" id="57909"/>
    <lineage>
        <taxon>Bacteria</taxon>
        <taxon>Bacillati</taxon>
        <taxon>Actinomycetota</taxon>
        <taxon>Actinomycetes</taxon>
        <taxon>Propionibacteriales</taxon>
        <taxon>Kribbellaceae</taxon>
        <taxon>Kribbella</taxon>
    </lineage>
</organism>
<reference evidence="2 3" key="1">
    <citation type="journal article" date="2019" name="Int. J. Syst. Evol. Microbiol.">
        <title>The Global Catalogue of Microorganisms (GCM) 10K type strain sequencing project: providing services to taxonomists for standard genome sequencing and annotation.</title>
        <authorList>
            <consortium name="The Broad Institute Genomics Platform"/>
            <consortium name="The Broad Institute Genome Sequencing Center for Infectious Disease"/>
            <person name="Wu L."/>
            <person name="Ma J."/>
        </authorList>
    </citation>
    <scope>NUCLEOTIDE SEQUENCE [LARGE SCALE GENOMIC DNA]</scope>
    <source>
        <strain evidence="2 3">JCM 10977</strain>
    </source>
</reference>
<dbReference type="RefSeq" id="WP_343979191.1">
    <property type="nucleotide sequence ID" value="NZ_BAAAHK010000017.1"/>
</dbReference>
<name>A0ABN1RFK3_9ACTN</name>
<feature type="domain" description="Xylose isomerase-like TIM barrel" evidence="1">
    <location>
        <begin position="23"/>
        <end position="275"/>
    </location>
</feature>